<protein>
    <submittedName>
        <fullName evidence="2">Uncharacterized protein</fullName>
    </submittedName>
</protein>
<dbReference type="EMBL" id="JAXCGZ010000453">
    <property type="protein sequence ID" value="KAK7085957.1"/>
    <property type="molecule type" value="Genomic_DNA"/>
</dbReference>
<dbReference type="Proteomes" id="UP001381693">
    <property type="component" value="Unassembled WGS sequence"/>
</dbReference>
<reference evidence="2 3" key="1">
    <citation type="submission" date="2023-11" db="EMBL/GenBank/DDBJ databases">
        <title>Halocaridina rubra genome assembly.</title>
        <authorList>
            <person name="Smith C."/>
        </authorList>
    </citation>
    <scope>NUCLEOTIDE SEQUENCE [LARGE SCALE GENOMIC DNA]</scope>
    <source>
        <strain evidence="2">EP-1</strain>
        <tissue evidence="2">Whole</tissue>
    </source>
</reference>
<keyword evidence="3" id="KW-1185">Reference proteome</keyword>
<accession>A0AAN9AG21</accession>
<sequence length="72" mass="7880">MYNNNSQYSNVTEELSRLHLTHVTPQQYSPSGGKKIGPVVPPKPKKPGGQHHSQMQLRGLAISLEISLLSSS</sequence>
<dbReference type="AlphaFoldDB" id="A0AAN9AG21"/>
<name>A0AAN9AG21_HALRR</name>
<organism evidence="2 3">
    <name type="scientific">Halocaridina rubra</name>
    <name type="common">Hawaiian red shrimp</name>
    <dbReference type="NCBI Taxonomy" id="373956"/>
    <lineage>
        <taxon>Eukaryota</taxon>
        <taxon>Metazoa</taxon>
        <taxon>Ecdysozoa</taxon>
        <taxon>Arthropoda</taxon>
        <taxon>Crustacea</taxon>
        <taxon>Multicrustacea</taxon>
        <taxon>Malacostraca</taxon>
        <taxon>Eumalacostraca</taxon>
        <taxon>Eucarida</taxon>
        <taxon>Decapoda</taxon>
        <taxon>Pleocyemata</taxon>
        <taxon>Caridea</taxon>
        <taxon>Atyoidea</taxon>
        <taxon>Atyidae</taxon>
        <taxon>Halocaridina</taxon>
    </lineage>
</organism>
<feature type="region of interest" description="Disordered" evidence="1">
    <location>
        <begin position="23"/>
        <end position="54"/>
    </location>
</feature>
<proteinExistence type="predicted"/>
<gene>
    <name evidence="2" type="ORF">SK128_005872</name>
</gene>
<evidence type="ECO:0000256" key="1">
    <source>
        <dbReference type="SAM" id="MobiDB-lite"/>
    </source>
</evidence>
<comment type="caution">
    <text evidence="2">The sequence shown here is derived from an EMBL/GenBank/DDBJ whole genome shotgun (WGS) entry which is preliminary data.</text>
</comment>
<evidence type="ECO:0000313" key="2">
    <source>
        <dbReference type="EMBL" id="KAK7085957.1"/>
    </source>
</evidence>
<evidence type="ECO:0000313" key="3">
    <source>
        <dbReference type="Proteomes" id="UP001381693"/>
    </source>
</evidence>